<dbReference type="GO" id="GO:0016020">
    <property type="term" value="C:membrane"/>
    <property type="evidence" value="ECO:0007669"/>
    <property type="project" value="InterPro"/>
</dbReference>
<dbReference type="OrthoDB" id="13222at2"/>
<dbReference type="RefSeq" id="WP_073587281.1">
    <property type="nucleotide sequence ID" value="NZ_FRFD01000003.1"/>
</dbReference>
<evidence type="ECO:0000256" key="3">
    <source>
        <dbReference type="PROSITE-ProRule" id="PRU00284"/>
    </source>
</evidence>
<evidence type="ECO:0000313" key="7">
    <source>
        <dbReference type="EMBL" id="SHO44403.1"/>
    </source>
</evidence>
<evidence type="ECO:0000259" key="5">
    <source>
        <dbReference type="PROSITE" id="PS50111"/>
    </source>
</evidence>
<feature type="transmembrane region" description="Helical" evidence="4">
    <location>
        <begin position="34"/>
        <end position="53"/>
    </location>
</feature>
<feature type="domain" description="Methyl-accepting transducer" evidence="5">
    <location>
        <begin position="405"/>
        <end position="641"/>
    </location>
</feature>
<evidence type="ECO:0000256" key="2">
    <source>
        <dbReference type="ARBA" id="ARBA00029447"/>
    </source>
</evidence>
<dbReference type="AlphaFoldDB" id="A0A1M7XZ18"/>
<dbReference type="InterPro" id="IPR003660">
    <property type="entry name" value="HAMP_dom"/>
</dbReference>
<organism evidence="7 8">
    <name type="scientific">Anaerocolumna xylanovorans DSM 12503</name>
    <dbReference type="NCBI Taxonomy" id="1121345"/>
    <lineage>
        <taxon>Bacteria</taxon>
        <taxon>Bacillati</taxon>
        <taxon>Bacillota</taxon>
        <taxon>Clostridia</taxon>
        <taxon>Lachnospirales</taxon>
        <taxon>Lachnospiraceae</taxon>
        <taxon>Anaerocolumna</taxon>
    </lineage>
</organism>
<dbReference type="SMART" id="SM00283">
    <property type="entry name" value="MA"/>
    <property type="match status" value="1"/>
</dbReference>
<reference evidence="7 8" key="1">
    <citation type="submission" date="2016-12" db="EMBL/GenBank/DDBJ databases">
        <authorList>
            <person name="Song W.-J."/>
            <person name="Kurnit D.M."/>
        </authorList>
    </citation>
    <scope>NUCLEOTIDE SEQUENCE [LARGE SCALE GENOMIC DNA]</scope>
    <source>
        <strain evidence="7 8">DSM 12503</strain>
    </source>
</reference>
<evidence type="ECO:0000313" key="8">
    <source>
        <dbReference type="Proteomes" id="UP000184612"/>
    </source>
</evidence>
<dbReference type="CDD" id="cd06225">
    <property type="entry name" value="HAMP"/>
    <property type="match status" value="1"/>
</dbReference>
<dbReference type="EMBL" id="FRFD01000003">
    <property type="protein sequence ID" value="SHO44403.1"/>
    <property type="molecule type" value="Genomic_DNA"/>
</dbReference>
<evidence type="ECO:0000256" key="1">
    <source>
        <dbReference type="ARBA" id="ARBA00023224"/>
    </source>
</evidence>
<dbReference type="InterPro" id="IPR004089">
    <property type="entry name" value="MCPsignal_dom"/>
</dbReference>
<dbReference type="SUPFAM" id="SSF58104">
    <property type="entry name" value="Methyl-accepting chemotaxis protein (MCP) signaling domain"/>
    <property type="match status" value="1"/>
</dbReference>
<dbReference type="PANTHER" id="PTHR32089:SF112">
    <property type="entry name" value="LYSOZYME-LIKE PROTEIN-RELATED"/>
    <property type="match status" value="1"/>
</dbReference>
<feature type="domain" description="HAMP" evidence="6">
    <location>
        <begin position="334"/>
        <end position="386"/>
    </location>
</feature>
<dbReference type="GO" id="GO:0007165">
    <property type="term" value="P:signal transduction"/>
    <property type="evidence" value="ECO:0007669"/>
    <property type="project" value="UniProtKB-KW"/>
</dbReference>
<dbReference type="STRING" id="1121345.SAMN02745217_00582"/>
<keyword evidence="1 3" id="KW-0807">Transducer</keyword>
<dbReference type="PROSITE" id="PS50111">
    <property type="entry name" value="CHEMOTAXIS_TRANSDUC_2"/>
    <property type="match status" value="1"/>
</dbReference>
<dbReference type="Gene3D" id="3.30.450.20">
    <property type="entry name" value="PAS domain"/>
    <property type="match status" value="2"/>
</dbReference>
<evidence type="ECO:0000259" key="6">
    <source>
        <dbReference type="PROSITE" id="PS50885"/>
    </source>
</evidence>
<dbReference type="Gene3D" id="6.10.340.10">
    <property type="match status" value="1"/>
</dbReference>
<proteinExistence type="inferred from homology"/>
<dbReference type="Pfam" id="PF00015">
    <property type="entry name" value="MCPsignal"/>
    <property type="match status" value="1"/>
</dbReference>
<sequence>MQIAVRQREVERKKIIKKEKSIKKKNAKRIRGKLIGAFAVPVILIVLFGIAAYQKVLNESRDNYEMVAGNTIRSTGNYFDLMLTSAEASIGQLAASDKLADKSEYGSNKGVHKAIITMLTADEFINQVHIFSAHGVGITTKAGTVRQGLFTQFAESKEGKTLIESGKDTEWAGTHEFIDGELRTKDTEYGISFIKQVKSQESKVIAYIVADIGLSKMQKVLKGIDLGEDSISAFITSDGREISGQKADETVFLKEKFYKKALTGTDTSGSSYVTYKGTEYLFVYAKVEESGSMVCGLVPETLILKQANDIKRTAAAFVLAACIIAVFIGNGMAKGIGKTIRFMAGEFKKASAGDLTGNIVIKRKDEFSLLADASNQMLESMRMLIRKAEATSTTAANSAIEMTLMFEKFYGSTKDITKAIGGIERGAIQQARDTAGCLNQMSVLSDKVGRVYENTGEIERDVQGTIAITENGLRIVDDLGSSARATTDITGKVISNIEELSKKSGDIENIVSVINSIAGQTTLLSLNASIEASRAGFYGKGFGVVAEEIRELAERSLAASKSITEIIKDIQSRTVETAHTAKEAQNTVKGQTEAIHRTIGSFHDISSHVEHLNQSLLELTAGIQEIEEAKKETYTVLENISTVVGETATVAEQIYSSAGGQLRSAKELSNAANKLKEDIAGLDESINSFIL</sequence>
<evidence type="ECO:0000256" key="4">
    <source>
        <dbReference type="SAM" id="Phobius"/>
    </source>
</evidence>
<dbReference type="Proteomes" id="UP000184612">
    <property type="component" value="Unassembled WGS sequence"/>
</dbReference>
<name>A0A1M7XZ18_9FIRM</name>
<comment type="similarity">
    <text evidence="2">Belongs to the methyl-accepting chemotaxis (MCP) protein family.</text>
</comment>
<gene>
    <name evidence="7" type="ORF">SAMN02745217_00582</name>
</gene>
<keyword evidence="8" id="KW-1185">Reference proteome</keyword>
<dbReference type="Gene3D" id="1.10.287.950">
    <property type="entry name" value="Methyl-accepting chemotaxis protein"/>
    <property type="match status" value="1"/>
</dbReference>
<dbReference type="PROSITE" id="PS50885">
    <property type="entry name" value="HAMP"/>
    <property type="match status" value="1"/>
</dbReference>
<protein>
    <submittedName>
        <fullName evidence="7">Methyl-accepting chemotaxis protein</fullName>
    </submittedName>
</protein>
<dbReference type="PANTHER" id="PTHR32089">
    <property type="entry name" value="METHYL-ACCEPTING CHEMOTAXIS PROTEIN MCPB"/>
    <property type="match status" value="1"/>
</dbReference>
<keyword evidence="4" id="KW-1133">Transmembrane helix</keyword>
<keyword evidence="4" id="KW-0472">Membrane</keyword>
<accession>A0A1M7XZ18</accession>
<keyword evidence="4" id="KW-0812">Transmembrane</keyword>